<keyword evidence="5" id="KW-1185">Reference proteome</keyword>
<evidence type="ECO:0000313" key="3">
    <source>
        <dbReference type="EMBL" id="KAL3807231.1"/>
    </source>
</evidence>
<feature type="compositionally biased region" description="Basic and acidic residues" evidence="1">
    <location>
        <begin position="221"/>
        <end position="236"/>
    </location>
</feature>
<gene>
    <name evidence="4" type="ORF">ACHAXA_008689</name>
    <name evidence="3" type="ORF">ACHAXA_011495</name>
</gene>
<name>A0ABD3R7L5_9STRA</name>
<proteinExistence type="predicted"/>
<dbReference type="Gene3D" id="3.30.479.30">
    <property type="entry name" value="Band 7 domain"/>
    <property type="match status" value="1"/>
</dbReference>
<accession>A0ABD3R7L5</accession>
<comment type="caution">
    <text evidence="3">The sequence shown here is derived from an EMBL/GenBank/DDBJ whole genome shotgun (WGS) entry which is preliminary data.</text>
</comment>
<feature type="region of interest" description="Disordered" evidence="1">
    <location>
        <begin position="507"/>
        <end position="531"/>
    </location>
</feature>
<evidence type="ECO:0000256" key="1">
    <source>
        <dbReference type="SAM" id="MobiDB-lite"/>
    </source>
</evidence>
<reference evidence="3 5" key="1">
    <citation type="submission" date="2024-10" db="EMBL/GenBank/DDBJ databases">
        <title>Updated reference genomes for cyclostephanoid diatoms.</title>
        <authorList>
            <person name="Roberts W.R."/>
            <person name="Alverson A.J."/>
        </authorList>
    </citation>
    <scope>NUCLEOTIDE SEQUENCE [LARGE SCALE GENOMIC DNA]</scope>
    <source>
        <strain evidence="3 5">AJA228-03</strain>
    </source>
</reference>
<dbReference type="AlphaFoldDB" id="A0ABD3R7L5"/>
<evidence type="ECO:0000313" key="4">
    <source>
        <dbReference type="EMBL" id="KAL3816826.1"/>
    </source>
</evidence>
<feature type="region of interest" description="Disordered" evidence="1">
    <location>
        <begin position="213"/>
        <end position="237"/>
    </location>
</feature>
<feature type="compositionally biased region" description="Polar residues" evidence="1">
    <location>
        <begin position="512"/>
        <end position="526"/>
    </location>
</feature>
<dbReference type="InterPro" id="IPR036013">
    <property type="entry name" value="Band_7/SPFH_dom_sf"/>
</dbReference>
<dbReference type="PANTHER" id="PTHR43327:SF9">
    <property type="entry name" value="BAND 7 DOMAIN-CONTAINING PROTEIN"/>
    <property type="match status" value="1"/>
</dbReference>
<dbReference type="PANTHER" id="PTHR43327">
    <property type="entry name" value="STOMATIN-LIKE PROTEIN 2, MITOCHONDRIAL"/>
    <property type="match status" value="1"/>
</dbReference>
<dbReference type="InterPro" id="IPR050710">
    <property type="entry name" value="Band7/mec-2_domain"/>
</dbReference>
<sequence length="550" mass="60939">MWWQRRSYPPFDIRDAPGASAAFEYDVSDMVARPVKACRALTPFWFTIPEGYYGLVTRSGSRADYNVPTGSGVRSKSSPIWPSGLHFGPPWLKVSHIVTRRAVLCHDRVEGCLTKDDVSTCMDVSIVMRVMGDDADATPGDDPNNVYKLVHEVTPFGLRTLLRSAISIEARKLARSFTHADVLGLRNFVVTSESTPMAGGVKQVSFSSEVTGHGRMTVARGGKDEESSGERDRRVDSPVQSVMDAMKAVLNEQFNQLGIEILNVIIRDIALPDQVHSRLLQRTMTISDDAIERMERRIALQSILHEEEIKLKRMYTSDQTRLIKEGEYDAMMARLELDTLRAEGERAIRSIESQMSIDVELVKAENALTVQRIEDEMRLESEKIRVQSTSDVEVELAETKNELDVISAKGYFEVAKNIAKAEKAIFKAERICAPLNRRLNDHASSLNLLKAQSALAKNGALAIVGKKGGGTANLLLQTDVVLSAIPENLEGTSNMIISELIAAPGRGGLGHPSSNTAQKRNGTQSLPDARTLHRQRVHEILAERKGDRRK</sequence>
<evidence type="ECO:0000313" key="5">
    <source>
        <dbReference type="Proteomes" id="UP001530377"/>
    </source>
</evidence>
<evidence type="ECO:0000259" key="2">
    <source>
        <dbReference type="Pfam" id="PF01145"/>
    </source>
</evidence>
<dbReference type="Proteomes" id="UP001530377">
    <property type="component" value="Unassembled WGS sequence"/>
</dbReference>
<organism evidence="3 5">
    <name type="scientific">Cyclostephanos tholiformis</name>
    <dbReference type="NCBI Taxonomy" id="382380"/>
    <lineage>
        <taxon>Eukaryota</taxon>
        <taxon>Sar</taxon>
        <taxon>Stramenopiles</taxon>
        <taxon>Ochrophyta</taxon>
        <taxon>Bacillariophyta</taxon>
        <taxon>Coscinodiscophyceae</taxon>
        <taxon>Thalassiosirophycidae</taxon>
        <taxon>Stephanodiscales</taxon>
        <taxon>Stephanodiscaceae</taxon>
        <taxon>Cyclostephanos</taxon>
    </lineage>
</organism>
<dbReference type="Pfam" id="PF01145">
    <property type="entry name" value="Band_7"/>
    <property type="match status" value="1"/>
</dbReference>
<dbReference type="InterPro" id="IPR001107">
    <property type="entry name" value="Band_7"/>
</dbReference>
<dbReference type="EMBL" id="JALLPB020000660">
    <property type="protein sequence ID" value="KAL3807231.1"/>
    <property type="molecule type" value="Genomic_DNA"/>
</dbReference>
<feature type="domain" description="Band 7" evidence="2">
    <location>
        <begin position="47"/>
        <end position="186"/>
    </location>
</feature>
<protein>
    <recommendedName>
        <fullName evidence="2">Band 7 domain-containing protein</fullName>
    </recommendedName>
</protein>
<dbReference type="EMBL" id="JALLPB020000130">
    <property type="protein sequence ID" value="KAL3816826.1"/>
    <property type="molecule type" value="Genomic_DNA"/>
</dbReference>